<sequence>MCDRGTQTPTSPYGAELRVHYCGLSRCMGFLAVALCVLCLLNGCSYYLYWRSTVFATSTSRPAAFHATAAGVFFLFVMTQVLVQRALRSMIQQMSYSDREKRVRLCCLIFAISLLPTTSAQLALYAHGCFSVSKQYAAVFIITEYLNVLGVACTLSYAWTSACAEWLHVGVSRAAREHRAKTRGIWNKHLAYVIATTASVQTPPADGRPGDYTNARL</sequence>
<protein>
    <submittedName>
        <fullName evidence="2">Uncharacterized protein</fullName>
    </submittedName>
</protein>
<evidence type="ECO:0000313" key="2">
    <source>
        <dbReference type="EMBL" id="ORC92194.1"/>
    </source>
</evidence>
<keyword evidence="1" id="KW-0472">Membrane</keyword>
<reference evidence="2 3" key="1">
    <citation type="submission" date="2017-03" db="EMBL/GenBank/DDBJ databases">
        <title>An alternative strategy for trypanosome survival in the mammalian bloodstream revealed through genome and transcriptome analysis of the ubiquitous bovine parasite Trypanosoma (Megatrypanum) theileri.</title>
        <authorList>
            <person name="Kelly S."/>
            <person name="Ivens A."/>
            <person name="Mott A."/>
            <person name="O'Neill E."/>
            <person name="Emms D."/>
            <person name="Macleod O."/>
            <person name="Voorheis P."/>
            <person name="Matthews J."/>
            <person name="Matthews K."/>
            <person name="Carrington M."/>
        </authorList>
    </citation>
    <scope>NUCLEOTIDE SEQUENCE [LARGE SCALE GENOMIC DNA]</scope>
    <source>
        <strain evidence="2">Edinburgh</strain>
    </source>
</reference>
<dbReference type="OrthoDB" id="247032at2759"/>
<dbReference type="AlphaFoldDB" id="A0A1X0P5G7"/>
<feature type="transmembrane region" description="Helical" evidence="1">
    <location>
        <begin position="136"/>
        <end position="159"/>
    </location>
</feature>
<comment type="caution">
    <text evidence="2">The sequence shown here is derived from an EMBL/GenBank/DDBJ whole genome shotgun (WGS) entry which is preliminary data.</text>
</comment>
<dbReference type="VEuPathDB" id="TriTrypDB:TM35_000044080"/>
<name>A0A1X0P5G7_9TRYP</name>
<feature type="transmembrane region" description="Helical" evidence="1">
    <location>
        <begin position="27"/>
        <end position="50"/>
    </location>
</feature>
<dbReference type="EMBL" id="NBCO01000004">
    <property type="protein sequence ID" value="ORC92194.1"/>
    <property type="molecule type" value="Genomic_DNA"/>
</dbReference>
<gene>
    <name evidence="2" type="ORF">TM35_000044080</name>
</gene>
<accession>A0A1X0P5G7</accession>
<evidence type="ECO:0000313" key="3">
    <source>
        <dbReference type="Proteomes" id="UP000192257"/>
    </source>
</evidence>
<proteinExistence type="predicted"/>
<evidence type="ECO:0000256" key="1">
    <source>
        <dbReference type="SAM" id="Phobius"/>
    </source>
</evidence>
<keyword evidence="1" id="KW-0812">Transmembrane</keyword>
<feature type="transmembrane region" description="Helical" evidence="1">
    <location>
        <begin position="103"/>
        <end position="124"/>
    </location>
</feature>
<organism evidence="2 3">
    <name type="scientific">Trypanosoma theileri</name>
    <dbReference type="NCBI Taxonomy" id="67003"/>
    <lineage>
        <taxon>Eukaryota</taxon>
        <taxon>Discoba</taxon>
        <taxon>Euglenozoa</taxon>
        <taxon>Kinetoplastea</taxon>
        <taxon>Metakinetoplastina</taxon>
        <taxon>Trypanosomatida</taxon>
        <taxon>Trypanosomatidae</taxon>
        <taxon>Trypanosoma</taxon>
    </lineage>
</organism>
<keyword evidence="3" id="KW-1185">Reference proteome</keyword>
<dbReference type="Proteomes" id="UP000192257">
    <property type="component" value="Unassembled WGS sequence"/>
</dbReference>
<keyword evidence="1" id="KW-1133">Transmembrane helix</keyword>
<feature type="transmembrane region" description="Helical" evidence="1">
    <location>
        <begin position="62"/>
        <end position="83"/>
    </location>
</feature>
<dbReference type="RefSeq" id="XP_028886260.1">
    <property type="nucleotide sequence ID" value="XM_029022602.1"/>
</dbReference>
<dbReference type="GeneID" id="39982382"/>